<dbReference type="Proteomes" id="UP000887563">
    <property type="component" value="Unplaced"/>
</dbReference>
<proteinExistence type="predicted"/>
<protein>
    <submittedName>
        <fullName evidence="2">Candidate secreted effector</fullName>
    </submittedName>
</protein>
<organism evidence="1 2">
    <name type="scientific">Meloidogyne incognita</name>
    <name type="common">Southern root-knot nematode worm</name>
    <name type="synonym">Oxyuris incognita</name>
    <dbReference type="NCBI Taxonomy" id="6306"/>
    <lineage>
        <taxon>Eukaryota</taxon>
        <taxon>Metazoa</taxon>
        <taxon>Ecdysozoa</taxon>
        <taxon>Nematoda</taxon>
        <taxon>Chromadorea</taxon>
        <taxon>Rhabditida</taxon>
        <taxon>Tylenchina</taxon>
        <taxon>Tylenchomorpha</taxon>
        <taxon>Tylenchoidea</taxon>
        <taxon>Meloidogynidae</taxon>
        <taxon>Meloidogyninae</taxon>
        <taxon>Meloidogyne</taxon>
        <taxon>Meloidogyne incognita group</taxon>
    </lineage>
</organism>
<reference evidence="2" key="1">
    <citation type="submission" date="2022-11" db="UniProtKB">
        <authorList>
            <consortium name="WormBaseParasite"/>
        </authorList>
    </citation>
    <scope>IDENTIFICATION</scope>
</reference>
<dbReference type="WBParaSite" id="Minc3s00198g07326">
    <property type="protein sequence ID" value="Minc3s00198g07326"/>
    <property type="gene ID" value="Minc3s00198g07326"/>
</dbReference>
<evidence type="ECO:0000313" key="1">
    <source>
        <dbReference type="Proteomes" id="UP000887563"/>
    </source>
</evidence>
<accession>A0A914L0T2</accession>
<name>A0A914L0T2_MELIC</name>
<dbReference type="AlphaFoldDB" id="A0A914L0T2"/>
<keyword evidence="1" id="KW-1185">Reference proteome</keyword>
<evidence type="ECO:0000313" key="2">
    <source>
        <dbReference type="WBParaSite" id="Minc3s00198g07326"/>
    </source>
</evidence>
<sequence length="62" mass="7310">MNAKGKSTSNTKYCEGNNTSNKIWKKSASIFIQTILDFKKYYVNRLMFKNLNRLIMSKRNIN</sequence>